<dbReference type="AlphaFoldDB" id="A0A364MYH2"/>
<comment type="caution">
    <text evidence="4">The sequence shown here is derived from an EMBL/GenBank/DDBJ whole genome shotgun (WGS) entry which is preliminary data.</text>
</comment>
<name>A0A364MYH2_STELY</name>
<reference evidence="5" key="1">
    <citation type="submission" date="2018-05" db="EMBL/GenBank/DDBJ databases">
        <title>Draft genome sequence of Stemphylium lycopersici strain CIDEFI 213.</title>
        <authorList>
            <person name="Medina R."/>
            <person name="Franco M.E.E."/>
            <person name="Lucentini C.G."/>
            <person name="Saparrat M.C.N."/>
            <person name="Balatti P.A."/>
        </authorList>
    </citation>
    <scope>NUCLEOTIDE SEQUENCE [LARGE SCALE GENOMIC DNA]</scope>
    <source>
        <strain evidence="5">CIDEFI 213</strain>
    </source>
</reference>
<keyword evidence="2 4" id="KW-0808">Transferase</keyword>
<gene>
    <name evidence="4" type="ORF">DDE83_006639</name>
</gene>
<protein>
    <submittedName>
        <fullName evidence="4">Methyltransferase domain-containing protein</fullName>
    </submittedName>
</protein>
<keyword evidence="5" id="KW-1185">Reference proteome</keyword>
<keyword evidence="1 4" id="KW-0489">Methyltransferase</keyword>
<evidence type="ECO:0000313" key="5">
    <source>
        <dbReference type="Proteomes" id="UP000249619"/>
    </source>
</evidence>
<evidence type="ECO:0000256" key="1">
    <source>
        <dbReference type="ARBA" id="ARBA00022603"/>
    </source>
</evidence>
<dbReference type="InterPro" id="IPR029063">
    <property type="entry name" value="SAM-dependent_MTases_sf"/>
</dbReference>
<evidence type="ECO:0000313" key="4">
    <source>
        <dbReference type="EMBL" id="RAR07141.1"/>
    </source>
</evidence>
<dbReference type="Gene3D" id="3.40.50.150">
    <property type="entry name" value="Vaccinia Virus protein VP39"/>
    <property type="match status" value="1"/>
</dbReference>
<dbReference type="PANTHER" id="PTHR43464:SF19">
    <property type="entry name" value="UBIQUINONE BIOSYNTHESIS O-METHYLTRANSFERASE, MITOCHONDRIAL"/>
    <property type="match status" value="1"/>
</dbReference>
<dbReference type="OrthoDB" id="10061782at2759"/>
<evidence type="ECO:0000256" key="3">
    <source>
        <dbReference type="ARBA" id="ARBA00022691"/>
    </source>
</evidence>
<dbReference type="GO" id="GO:0032259">
    <property type="term" value="P:methylation"/>
    <property type="evidence" value="ECO:0007669"/>
    <property type="project" value="UniProtKB-KW"/>
</dbReference>
<dbReference type="STRING" id="183478.A0A364MYH2"/>
<accession>A0A364MYH2</accession>
<dbReference type="Proteomes" id="UP000249619">
    <property type="component" value="Unassembled WGS sequence"/>
</dbReference>
<dbReference type="SUPFAM" id="SSF53335">
    <property type="entry name" value="S-adenosyl-L-methionine-dependent methyltransferases"/>
    <property type="match status" value="1"/>
</dbReference>
<dbReference type="EMBL" id="QGDH01000105">
    <property type="protein sequence ID" value="RAR07141.1"/>
    <property type="molecule type" value="Genomic_DNA"/>
</dbReference>
<proteinExistence type="predicted"/>
<evidence type="ECO:0000256" key="2">
    <source>
        <dbReference type="ARBA" id="ARBA00022679"/>
    </source>
</evidence>
<dbReference type="CDD" id="cd02440">
    <property type="entry name" value="AdoMet_MTases"/>
    <property type="match status" value="1"/>
</dbReference>
<dbReference type="GO" id="GO:0008168">
    <property type="term" value="F:methyltransferase activity"/>
    <property type="evidence" value="ECO:0007669"/>
    <property type="project" value="UniProtKB-KW"/>
</dbReference>
<keyword evidence="3" id="KW-0949">S-adenosyl-L-methionine</keyword>
<dbReference type="Pfam" id="PF13489">
    <property type="entry name" value="Methyltransf_23"/>
    <property type="match status" value="1"/>
</dbReference>
<sequence>MADTAAGAAVYSPLFLKHIYDYLVYTLYTPYAWQCSSKRLRAFFANHIQRATTKADFSSQGPRILDIGVGTGYFLEYAPITESTTVVLADLNTNCLDAAQLRLKKTHPKSECQTLLADFLDKGQQSVPAKLAGGGGFDAISMMLLLHCVPGPPARKMEAVVGLRQLLRPNGVLFGATILGSGAQHNLFGRFLMMWHNLQGVFSNYDDDVKSIVGALQEVFDEVKWELCGTMLLFEARKPHM</sequence>
<organism evidence="4 5">
    <name type="scientific">Stemphylium lycopersici</name>
    <name type="common">Tomato gray leaf spot disease fungus</name>
    <name type="synonym">Thyrospora lycopersici</name>
    <dbReference type="NCBI Taxonomy" id="183478"/>
    <lineage>
        <taxon>Eukaryota</taxon>
        <taxon>Fungi</taxon>
        <taxon>Dikarya</taxon>
        <taxon>Ascomycota</taxon>
        <taxon>Pezizomycotina</taxon>
        <taxon>Dothideomycetes</taxon>
        <taxon>Pleosporomycetidae</taxon>
        <taxon>Pleosporales</taxon>
        <taxon>Pleosporineae</taxon>
        <taxon>Pleosporaceae</taxon>
        <taxon>Stemphylium</taxon>
    </lineage>
</organism>
<dbReference type="PANTHER" id="PTHR43464">
    <property type="entry name" value="METHYLTRANSFERASE"/>
    <property type="match status" value="1"/>
</dbReference>